<evidence type="ECO:0000313" key="4">
    <source>
        <dbReference type="Proteomes" id="UP000010422"/>
    </source>
</evidence>
<dbReference type="Proteomes" id="UP000010422">
    <property type="component" value="Unassembled WGS sequence"/>
</dbReference>
<dbReference type="Pfam" id="PF23868">
    <property type="entry name" value="Mmc1_C"/>
    <property type="match status" value="1"/>
</dbReference>
<sequence>MKVFPQNCGFLSVFSVRFGRFYASRVNNMDMCSEEARRILDQIQNAFSWNEVALKHISRAKDLMDRRIPARISISPAESCLSGRIPIVDVLLFDPFSLNKKIEALLESRHTLFFMTDSLKKAIIRYAPEARMIKNDDHLIIEIPHYFLEKNNIELIEHRGRFFGKRVYFSKGKEDPIQCSSVIYDRSVIYCQKISLCNLLVLKNSTFIIEAKPSTFPVFRDFFDNVIPISSLGVKSAIKNLSSSSLNISDYENLLFYDIITNVVIEIEKIIKNLELEIFEIHSLKQAQDILIKKVDTWVEDAYKELFHNIQNMNICWVKLKFWKLFWRVDDVLITVKEIVQNTFLVDSEAKMYFLIGQVSNKYSIFLSKSPINILRKKILGHPLYILSRISQVELLKSIFMISGSGFLTIYLYIICNFSLYSSISMISLGIACSFIVLRSSWNKAKRNFENEMIKEGKLGLQMIEENLRSIIKNEKFYILEEKKKYLTEAKKILEKINSNIVRLN</sequence>
<dbReference type="InParanoid" id="L0PC77"/>
<keyword evidence="1" id="KW-0472">Membrane</keyword>
<dbReference type="PANTHER" id="PTHR38644:SF1">
    <property type="entry name" value="EXPRESSED PROTEIN"/>
    <property type="match status" value="1"/>
</dbReference>
<name>L0PC77_PNEJI</name>
<organism evidence="4">
    <name type="scientific">Pneumocystis jirovecii</name>
    <name type="common">Human pneumocystis pneumonia agent</name>
    <dbReference type="NCBI Taxonomy" id="42068"/>
    <lineage>
        <taxon>Eukaryota</taxon>
        <taxon>Fungi</taxon>
        <taxon>Dikarya</taxon>
        <taxon>Ascomycota</taxon>
        <taxon>Taphrinomycotina</taxon>
        <taxon>Pneumocystomycetes</taxon>
        <taxon>Pneumocystaceae</taxon>
        <taxon>Pneumocystis</taxon>
    </lineage>
</organism>
<evidence type="ECO:0000259" key="2">
    <source>
        <dbReference type="Pfam" id="PF23868"/>
    </source>
</evidence>
<evidence type="ECO:0000313" key="3">
    <source>
        <dbReference type="EMBL" id="CCJ29953.1"/>
    </source>
</evidence>
<accession>L0PC77</accession>
<gene>
    <name evidence="3" type="ORF">PNEJI1_002494</name>
</gene>
<evidence type="ECO:0000256" key="1">
    <source>
        <dbReference type="SAM" id="Phobius"/>
    </source>
</evidence>
<proteinExistence type="predicted"/>
<reference evidence="3 4" key="1">
    <citation type="journal article" date="2012" name="MBio">
        <title>De novo assembly of the Pneumocystis jirovecii genome from a single bronchoalveolar lavage fluid specimen from a patient.</title>
        <authorList>
            <person name="Cisse O.H."/>
            <person name="Pagni M."/>
            <person name="Hauser P.M."/>
        </authorList>
    </citation>
    <scope>NUCLEOTIDE SEQUENCE [LARGE SCALE GENOMIC DNA]</scope>
    <source>
        <strain evidence="3 4">SE8</strain>
    </source>
</reference>
<comment type="caution">
    <text evidence="3">The sequence shown here is derived from an EMBL/GenBank/DDBJ whole genome shotgun (WGS) entry which is preliminary data.</text>
</comment>
<protein>
    <recommendedName>
        <fullName evidence="2">Mmc1 C-terminal domain-containing protein</fullName>
    </recommendedName>
</protein>
<dbReference type="VEuPathDB" id="FungiDB:PNEJI1_002494"/>
<feature type="transmembrane region" description="Helical" evidence="1">
    <location>
        <begin position="420"/>
        <end position="438"/>
    </location>
</feature>
<dbReference type="EMBL" id="CAKM01000226">
    <property type="protein sequence ID" value="CCJ29953.1"/>
    <property type="molecule type" value="Genomic_DNA"/>
</dbReference>
<dbReference type="STRING" id="1209962.L0PC77"/>
<keyword evidence="1" id="KW-1133">Transmembrane helix</keyword>
<keyword evidence="1" id="KW-0812">Transmembrane</keyword>
<feature type="domain" description="Mmc1 C-terminal" evidence="2">
    <location>
        <begin position="293"/>
        <end position="458"/>
    </location>
</feature>
<dbReference type="PANTHER" id="PTHR38644">
    <property type="entry name" value="EXPRESSED PROTEIN"/>
    <property type="match status" value="1"/>
</dbReference>
<dbReference type="AlphaFoldDB" id="L0PC77"/>
<dbReference type="InterPro" id="IPR056196">
    <property type="entry name" value="Mmc1_C"/>
</dbReference>